<organism evidence="2 3">
    <name type="scientific">Winogradskyella bathintestinalis</name>
    <dbReference type="NCBI Taxonomy" id="3035208"/>
    <lineage>
        <taxon>Bacteria</taxon>
        <taxon>Pseudomonadati</taxon>
        <taxon>Bacteroidota</taxon>
        <taxon>Flavobacteriia</taxon>
        <taxon>Flavobacteriales</taxon>
        <taxon>Flavobacteriaceae</taxon>
        <taxon>Winogradskyella</taxon>
    </lineage>
</organism>
<gene>
    <name evidence="2" type="ORF">QMA06_16205</name>
</gene>
<dbReference type="InterPro" id="IPR037883">
    <property type="entry name" value="Knr4/Smi1-like_sf"/>
</dbReference>
<dbReference type="EMBL" id="JASDDK010000018">
    <property type="protein sequence ID" value="MDN3494265.1"/>
    <property type="molecule type" value="Genomic_DNA"/>
</dbReference>
<name>A0ABT7ZZ29_9FLAO</name>
<sequence>MNIGKEIRNRLSKYEKLGVEKQSNGTELIGKAPHIAPLAYLHSIYKGLNTKEIDRLEQELETEIPADYKKFLQFSNGLHIFNTTFCLDGLRTSYNRTKEIENRLPFSILTTNLYERPKNAKPEHFFIGGYDWGNGSHLYINRNNNKVYRCKENDTKPLNEWNNLNEMILSEIDRLIELHNASGELKVNIEKTTPKSQFMSDKQSFWNRLKKIF</sequence>
<accession>A0ABT7ZZ29</accession>
<comment type="caution">
    <text evidence="2">The sequence shown here is derived from an EMBL/GenBank/DDBJ whole genome shotgun (WGS) entry which is preliminary data.</text>
</comment>
<evidence type="ECO:0000313" key="2">
    <source>
        <dbReference type="EMBL" id="MDN3494265.1"/>
    </source>
</evidence>
<dbReference type="InterPro" id="IPR018958">
    <property type="entry name" value="Knr4/Smi1-like_dom"/>
</dbReference>
<protein>
    <submittedName>
        <fullName evidence="2">SMI1/KNR4 family protein</fullName>
    </submittedName>
</protein>
<dbReference type="Gene3D" id="3.40.1580.10">
    <property type="entry name" value="SMI1/KNR4-like"/>
    <property type="match status" value="1"/>
</dbReference>
<reference evidence="2 3" key="1">
    <citation type="journal article" date="2023" name="Int. J. Syst. Evol. Microbiol.">
        <title>Winogradskyella bathintestinalis sp. nov., isolated from the intestine of the deep-sea loosejaw dragonfish, Malacosteus niger.</title>
        <authorList>
            <person name="Uniacke-Lowe S."/>
            <person name="Johnson C.N."/>
            <person name="Stanton C."/>
            <person name="Hill C."/>
            <person name="Ross P."/>
        </authorList>
    </citation>
    <scope>NUCLEOTIDE SEQUENCE [LARGE SCALE GENOMIC DNA]</scope>
    <source>
        <strain evidence="2 3">APC 3343</strain>
    </source>
</reference>
<feature type="domain" description="Knr4/Smi1-like" evidence="1">
    <location>
        <begin position="47"/>
        <end position="170"/>
    </location>
</feature>
<proteinExistence type="predicted"/>
<evidence type="ECO:0000313" key="3">
    <source>
        <dbReference type="Proteomes" id="UP001231197"/>
    </source>
</evidence>
<dbReference type="Pfam" id="PF09346">
    <property type="entry name" value="SMI1_KNR4"/>
    <property type="match status" value="1"/>
</dbReference>
<dbReference type="Proteomes" id="UP001231197">
    <property type="component" value="Unassembled WGS sequence"/>
</dbReference>
<dbReference type="SUPFAM" id="SSF160631">
    <property type="entry name" value="SMI1/KNR4-like"/>
    <property type="match status" value="1"/>
</dbReference>
<dbReference type="RefSeq" id="WP_290207965.1">
    <property type="nucleotide sequence ID" value="NZ_JASDDK010000018.1"/>
</dbReference>
<dbReference type="SMART" id="SM00860">
    <property type="entry name" value="SMI1_KNR4"/>
    <property type="match status" value="1"/>
</dbReference>
<evidence type="ECO:0000259" key="1">
    <source>
        <dbReference type="SMART" id="SM00860"/>
    </source>
</evidence>
<keyword evidence="3" id="KW-1185">Reference proteome</keyword>